<evidence type="ECO:0000256" key="2">
    <source>
        <dbReference type="ARBA" id="ARBA00007935"/>
    </source>
</evidence>
<dbReference type="CDD" id="cd06550">
    <property type="entry name" value="TM_ABC_iron-siderophores_like"/>
    <property type="match status" value="1"/>
</dbReference>
<dbReference type="InterPro" id="IPR037294">
    <property type="entry name" value="ABC_BtuC-like"/>
</dbReference>
<dbReference type="PROSITE" id="PS51257">
    <property type="entry name" value="PROKAR_LIPOPROTEIN"/>
    <property type="match status" value="1"/>
</dbReference>
<organism evidence="9 10">
    <name type="scientific">Paraburkholderia tropica</name>
    <dbReference type="NCBI Taxonomy" id="92647"/>
    <lineage>
        <taxon>Bacteria</taxon>
        <taxon>Pseudomonadati</taxon>
        <taxon>Pseudomonadota</taxon>
        <taxon>Betaproteobacteria</taxon>
        <taxon>Burkholderiales</taxon>
        <taxon>Burkholderiaceae</taxon>
        <taxon>Paraburkholderia</taxon>
    </lineage>
</organism>
<feature type="transmembrane region" description="Helical" evidence="8">
    <location>
        <begin position="163"/>
        <end position="183"/>
    </location>
</feature>
<proteinExistence type="inferred from homology"/>
<evidence type="ECO:0000256" key="3">
    <source>
        <dbReference type="ARBA" id="ARBA00022448"/>
    </source>
</evidence>
<evidence type="ECO:0000256" key="1">
    <source>
        <dbReference type="ARBA" id="ARBA00004651"/>
    </source>
</evidence>
<feature type="transmembrane region" description="Helical" evidence="8">
    <location>
        <begin position="76"/>
        <end position="93"/>
    </location>
</feature>
<comment type="caution">
    <text evidence="9">The sequence shown here is derived from an EMBL/GenBank/DDBJ whole genome shotgun (WGS) entry which is preliminary data.</text>
</comment>
<dbReference type="PANTHER" id="PTHR30472">
    <property type="entry name" value="FERRIC ENTEROBACTIN TRANSPORT SYSTEM PERMEASE PROTEIN"/>
    <property type="match status" value="1"/>
</dbReference>
<feature type="transmembrane region" description="Helical" evidence="8">
    <location>
        <begin position="105"/>
        <end position="125"/>
    </location>
</feature>
<dbReference type="RefSeq" id="WP_110327197.1">
    <property type="nucleotide sequence ID" value="NZ_JACHWC010000006.1"/>
</dbReference>
<feature type="transmembrane region" description="Helical" evidence="8">
    <location>
        <begin position="322"/>
        <end position="341"/>
    </location>
</feature>
<comment type="subcellular location">
    <subcellularLocation>
        <location evidence="1">Cell membrane</location>
        <topology evidence="1">Multi-pass membrane protein</topology>
    </subcellularLocation>
</comment>
<dbReference type="Pfam" id="PF01032">
    <property type="entry name" value="FecCD"/>
    <property type="match status" value="1"/>
</dbReference>
<keyword evidence="7 8" id="KW-0472">Membrane</keyword>
<keyword evidence="3" id="KW-0813">Transport</keyword>
<sequence length="344" mass="34913">MNARPSDTSAPLTLPFTAIVSLACALAVSIVLAVGFGPAHIAPLDVVRTVASHISGGAQINTMIDDIVWQIRLPRVLLGALVGAALALSGAVLQAATSNRLADPHLLGVSAGASVGAVAATLWLGAAWGALTLPACAFVGALAATALVIGCGTRGARLDAQRLLLAGVAMSFVLMALANLLLYMGDQRASASVLFWMLGGLGLARWSLLGIPAAFVAGGLLLLIARRRELNALMSGDIVAATLGLNVARVRRELFVVCSLLTAAMVAVSGAIGFVGLVAPHIARRLVGTDHARVLPASALVGALLLVWADVTARTLIAPDDLPVGVVTGLFGGAFFVLLIGRGK</sequence>
<protein>
    <submittedName>
        <fullName evidence="9">Iron complex transport system permease protein</fullName>
    </submittedName>
</protein>
<dbReference type="PANTHER" id="PTHR30472:SF67">
    <property type="entry name" value="PERMEASE OF ABC TRANSPORTER-RELATED"/>
    <property type="match status" value="1"/>
</dbReference>
<name>A0ABX5MTW5_9BURK</name>
<keyword evidence="6 8" id="KW-1133">Transmembrane helix</keyword>
<feature type="transmembrane region" description="Helical" evidence="8">
    <location>
        <begin position="291"/>
        <end position="310"/>
    </location>
</feature>
<feature type="transmembrane region" description="Helical" evidence="8">
    <location>
        <begin position="131"/>
        <end position="151"/>
    </location>
</feature>
<reference evidence="9 10" key="1">
    <citation type="submission" date="2018-05" db="EMBL/GenBank/DDBJ databases">
        <title>Genomic Encyclopedia of Type Strains, Phase IV (KMG-V): Genome sequencing to study the core and pangenomes of soil and plant-associated prokaryotes.</title>
        <authorList>
            <person name="Whitman W."/>
        </authorList>
    </citation>
    <scope>NUCLEOTIDE SEQUENCE [LARGE SCALE GENOMIC DNA]</scope>
    <source>
        <strain evidence="9 10">SIr-6563</strain>
    </source>
</reference>
<dbReference type="EMBL" id="QJJV01000006">
    <property type="protein sequence ID" value="PXX17338.1"/>
    <property type="molecule type" value="Genomic_DNA"/>
</dbReference>
<evidence type="ECO:0000256" key="7">
    <source>
        <dbReference type="ARBA" id="ARBA00023136"/>
    </source>
</evidence>
<dbReference type="SUPFAM" id="SSF81345">
    <property type="entry name" value="ABC transporter involved in vitamin B12 uptake, BtuC"/>
    <property type="match status" value="1"/>
</dbReference>
<gene>
    <name evidence="9" type="ORF">C7400_10654</name>
</gene>
<evidence type="ECO:0000256" key="8">
    <source>
        <dbReference type="SAM" id="Phobius"/>
    </source>
</evidence>
<keyword evidence="4" id="KW-1003">Cell membrane</keyword>
<evidence type="ECO:0000256" key="6">
    <source>
        <dbReference type="ARBA" id="ARBA00022989"/>
    </source>
</evidence>
<comment type="similarity">
    <text evidence="2">Belongs to the binding-protein-dependent transport system permease family. FecCD subfamily.</text>
</comment>
<evidence type="ECO:0000256" key="4">
    <source>
        <dbReference type="ARBA" id="ARBA00022475"/>
    </source>
</evidence>
<evidence type="ECO:0000313" key="9">
    <source>
        <dbReference type="EMBL" id="PXX17338.1"/>
    </source>
</evidence>
<feature type="transmembrane region" description="Helical" evidence="8">
    <location>
        <begin position="203"/>
        <end position="223"/>
    </location>
</feature>
<dbReference type="InterPro" id="IPR000522">
    <property type="entry name" value="ABC_transptr_permease_BtuC"/>
</dbReference>
<keyword evidence="10" id="KW-1185">Reference proteome</keyword>
<accession>A0ABX5MTW5</accession>
<feature type="transmembrane region" description="Helical" evidence="8">
    <location>
        <begin position="12"/>
        <end position="36"/>
    </location>
</feature>
<feature type="transmembrane region" description="Helical" evidence="8">
    <location>
        <begin position="254"/>
        <end position="279"/>
    </location>
</feature>
<dbReference type="Proteomes" id="UP000247515">
    <property type="component" value="Unassembled WGS sequence"/>
</dbReference>
<dbReference type="Gene3D" id="1.10.3470.10">
    <property type="entry name" value="ABC transporter involved in vitamin B12 uptake, BtuC"/>
    <property type="match status" value="1"/>
</dbReference>
<keyword evidence="5 8" id="KW-0812">Transmembrane</keyword>
<evidence type="ECO:0000313" key="10">
    <source>
        <dbReference type="Proteomes" id="UP000247515"/>
    </source>
</evidence>
<evidence type="ECO:0000256" key="5">
    <source>
        <dbReference type="ARBA" id="ARBA00022692"/>
    </source>
</evidence>